<dbReference type="SUPFAM" id="SSF54197">
    <property type="entry name" value="HIT-like"/>
    <property type="match status" value="1"/>
</dbReference>
<dbReference type="Proteomes" id="UP000185934">
    <property type="component" value="Chromosome"/>
</dbReference>
<gene>
    <name evidence="5" type="ORF">Dform_01251</name>
</gene>
<organism evidence="5 6">
    <name type="scientific">Dehalogenimonas formicexedens</name>
    <dbReference type="NCBI Taxonomy" id="1839801"/>
    <lineage>
        <taxon>Bacteria</taxon>
        <taxon>Bacillati</taxon>
        <taxon>Chloroflexota</taxon>
        <taxon>Dehalococcoidia</taxon>
        <taxon>Dehalococcoidales</taxon>
        <taxon>Dehalococcoidaceae</taxon>
        <taxon>Dehalogenimonas</taxon>
    </lineage>
</organism>
<dbReference type="PROSITE" id="PS51084">
    <property type="entry name" value="HIT_2"/>
    <property type="match status" value="1"/>
</dbReference>
<dbReference type="RefSeq" id="WP_076004248.1">
    <property type="nucleotide sequence ID" value="NZ_CP018258.1"/>
</dbReference>
<dbReference type="PROSITE" id="PS00892">
    <property type="entry name" value="HIT_1"/>
    <property type="match status" value="1"/>
</dbReference>
<reference evidence="6" key="1">
    <citation type="submission" date="2016-11" db="EMBL/GenBank/DDBJ databases">
        <title>Dehalogenimonas formicexedens sp. nov., a chlorinated alkane respiring bacterium isolated from contaminated groundwater.</title>
        <authorList>
            <person name="Key T.A."/>
            <person name="Bowman K.S."/>
            <person name="Lee I."/>
            <person name="Chun J."/>
            <person name="Albuquerque L."/>
            <person name="da Costa M.S."/>
            <person name="Rainey F.A."/>
            <person name="Moe W.M."/>
        </authorList>
    </citation>
    <scope>NUCLEOTIDE SEQUENCE [LARGE SCALE GENOMIC DNA]</scope>
    <source>
        <strain evidence="6">NSZ-14</strain>
    </source>
</reference>
<evidence type="ECO:0000313" key="5">
    <source>
        <dbReference type="EMBL" id="APV44579.1"/>
    </source>
</evidence>
<dbReference type="PRINTS" id="PR00332">
    <property type="entry name" value="HISTRIAD"/>
</dbReference>
<dbReference type="Gene3D" id="3.30.428.10">
    <property type="entry name" value="HIT-like"/>
    <property type="match status" value="1"/>
</dbReference>
<evidence type="ECO:0000256" key="2">
    <source>
        <dbReference type="PIRSR" id="PIRSR601310-3"/>
    </source>
</evidence>
<protein>
    <submittedName>
        <fullName evidence="5">Histidine triad (HIT) family protein</fullName>
    </submittedName>
</protein>
<dbReference type="InterPro" id="IPR019808">
    <property type="entry name" value="Histidine_triad_CS"/>
</dbReference>
<dbReference type="Pfam" id="PF01230">
    <property type="entry name" value="HIT"/>
    <property type="match status" value="1"/>
</dbReference>
<dbReference type="CDD" id="cd01276">
    <property type="entry name" value="PKCI_related"/>
    <property type="match status" value="1"/>
</dbReference>
<dbReference type="InterPro" id="IPR011146">
    <property type="entry name" value="HIT-like"/>
</dbReference>
<evidence type="ECO:0000256" key="1">
    <source>
        <dbReference type="PIRSR" id="PIRSR601310-1"/>
    </source>
</evidence>
<proteinExistence type="predicted"/>
<dbReference type="STRING" id="1839801.Dform_01251"/>
<feature type="short sequence motif" description="Histidine triad motif" evidence="2 3">
    <location>
        <begin position="97"/>
        <end position="101"/>
    </location>
</feature>
<dbReference type="AlphaFoldDB" id="A0A1P8F7X6"/>
<dbReference type="OrthoDB" id="9784774at2"/>
<sequence>MSCIFCQIAEGIIPATVLFKDDKVIAFRDIHPQAPVHIVIIPVKHFTNLNDIRGDDFALISYIFSVATDLARSEGIAESGYRIAVNSGKEGGQVVQHLHFHLLGGRQLSGELG</sequence>
<dbReference type="EMBL" id="CP018258">
    <property type="protein sequence ID" value="APV44579.1"/>
    <property type="molecule type" value="Genomic_DNA"/>
</dbReference>
<keyword evidence="6" id="KW-1185">Reference proteome</keyword>
<dbReference type="GO" id="GO:0003824">
    <property type="term" value="F:catalytic activity"/>
    <property type="evidence" value="ECO:0007669"/>
    <property type="project" value="InterPro"/>
</dbReference>
<dbReference type="InterPro" id="IPR001310">
    <property type="entry name" value="Histidine_triad_HIT"/>
</dbReference>
<evidence type="ECO:0000259" key="4">
    <source>
        <dbReference type="PROSITE" id="PS51084"/>
    </source>
</evidence>
<evidence type="ECO:0000313" key="6">
    <source>
        <dbReference type="Proteomes" id="UP000185934"/>
    </source>
</evidence>
<dbReference type="InterPro" id="IPR036265">
    <property type="entry name" value="HIT-like_sf"/>
</dbReference>
<feature type="domain" description="HIT" evidence="4">
    <location>
        <begin position="4"/>
        <end position="113"/>
    </location>
</feature>
<accession>A0A1P8F7X6</accession>
<dbReference type="PANTHER" id="PTHR23089">
    <property type="entry name" value="HISTIDINE TRIAD HIT PROTEIN"/>
    <property type="match status" value="1"/>
</dbReference>
<dbReference type="KEGG" id="dfo:Dform_01251"/>
<name>A0A1P8F7X6_9CHLR</name>
<evidence type="ECO:0000256" key="3">
    <source>
        <dbReference type="PROSITE-ProRule" id="PRU00464"/>
    </source>
</evidence>
<feature type="active site" description="Tele-AMP-histidine intermediate" evidence="1">
    <location>
        <position position="99"/>
    </location>
</feature>